<dbReference type="GO" id="GO:0006281">
    <property type="term" value="P:DNA repair"/>
    <property type="evidence" value="ECO:0007669"/>
    <property type="project" value="UniProtKB-UniRule"/>
</dbReference>
<protein>
    <recommendedName>
        <fullName evidence="7">Endonuclease V</fullName>
        <ecNumber evidence="7">3.1.21.7</ecNumber>
    </recommendedName>
    <alternativeName>
        <fullName evidence="7">Deoxyinosine 3'endonuclease</fullName>
    </alternativeName>
    <alternativeName>
        <fullName evidence="7">Deoxyribonuclease V</fullName>
        <shortName evidence="7">DNase V</shortName>
    </alternativeName>
</protein>
<proteinExistence type="inferred from homology"/>
<comment type="subcellular location">
    <subcellularLocation>
        <location evidence="2 7">Cytoplasm</location>
    </subcellularLocation>
</comment>
<evidence type="ECO:0000256" key="3">
    <source>
        <dbReference type="ARBA" id="ARBA00022490"/>
    </source>
</evidence>
<comment type="catalytic activity">
    <reaction evidence="1 7">
        <text>Endonucleolytic cleavage at apurinic or apyrimidinic sites to products with a 5'-phosphate.</text>
        <dbReference type="EC" id="3.1.21.7"/>
    </reaction>
</comment>
<evidence type="ECO:0000313" key="9">
    <source>
        <dbReference type="EMBL" id="MFC5366635.1"/>
    </source>
</evidence>
<keyword evidence="7" id="KW-0234">DNA repair</keyword>
<keyword evidence="6 7" id="KW-0378">Hydrolase</keyword>
<gene>
    <name evidence="7" type="primary">nfi</name>
    <name evidence="9" type="ORF">ACFPJ5_06760</name>
</gene>
<dbReference type="HAMAP" id="MF_00801">
    <property type="entry name" value="Endonuclease_5"/>
    <property type="match status" value="1"/>
</dbReference>
<dbReference type="InterPro" id="IPR007581">
    <property type="entry name" value="Endonuclease-V"/>
</dbReference>
<reference evidence="9 10" key="1">
    <citation type="journal article" date="2019" name="Int. J. Syst. Evol. Microbiol.">
        <title>The Global Catalogue of Microorganisms (GCM) 10K type strain sequencing project: providing services to taxonomists for standard genome sequencing and annotation.</title>
        <authorList>
            <consortium name="The Broad Institute Genomics Platform"/>
            <consortium name="The Broad Institute Genome Sequencing Center for Infectious Disease"/>
            <person name="Wu L."/>
            <person name="Ma J."/>
        </authorList>
    </citation>
    <scope>NUCLEOTIDE SEQUENCE [LARGE SCALE GENOMIC DNA]</scope>
    <source>
        <strain evidence="9 10">CGMCC 1.12237</strain>
    </source>
</reference>
<dbReference type="Proteomes" id="UP001596201">
    <property type="component" value="Unassembled WGS sequence"/>
</dbReference>
<keyword evidence="7" id="KW-0479">Metal-binding</keyword>
<keyword evidence="5 7" id="KW-0255">Endonuclease</keyword>
<evidence type="ECO:0000256" key="4">
    <source>
        <dbReference type="ARBA" id="ARBA00022722"/>
    </source>
</evidence>
<dbReference type="PANTHER" id="PTHR28511:SF1">
    <property type="entry name" value="ENDONUCLEASE V"/>
    <property type="match status" value="1"/>
</dbReference>
<evidence type="ECO:0000256" key="8">
    <source>
        <dbReference type="SAM" id="MobiDB-lite"/>
    </source>
</evidence>
<keyword evidence="3 7" id="KW-0963">Cytoplasm</keyword>
<evidence type="ECO:0000256" key="5">
    <source>
        <dbReference type="ARBA" id="ARBA00022759"/>
    </source>
</evidence>
<dbReference type="EMBL" id="JBHSKX010000001">
    <property type="protein sequence ID" value="MFC5366635.1"/>
    <property type="molecule type" value="Genomic_DNA"/>
</dbReference>
<keyword evidence="4 7" id="KW-0540">Nuclease</keyword>
<feature type="binding site" evidence="7">
    <location>
        <position position="92"/>
    </location>
    <ligand>
        <name>Mg(2+)</name>
        <dbReference type="ChEBI" id="CHEBI:18420"/>
    </ligand>
</feature>
<dbReference type="GO" id="GO:0043737">
    <property type="term" value="F:deoxyribonuclease V activity"/>
    <property type="evidence" value="ECO:0007669"/>
    <property type="project" value="UniProtKB-UniRule"/>
</dbReference>
<keyword evidence="7" id="KW-0227">DNA damage</keyword>
<keyword evidence="7" id="KW-0460">Magnesium</keyword>
<comment type="cofactor">
    <cofactor evidence="7">
        <name>Mg(2+)</name>
        <dbReference type="ChEBI" id="CHEBI:18420"/>
    </cofactor>
</comment>
<dbReference type="GO" id="GO:0005737">
    <property type="term" value="C:cytoplasm"/>
    <property type="evidence" value="ECO:0007669"/>
    <property type="project" value="UniProtKB-SubCell"/>
</dbReference>
<keyword evidence="10" id="KW-1185">Reference proteome</keyword>
<dbReference type="EC" id="3.1.21.7" evidence="7"/>
<comment type="caution">
    <text evidence="9">The sequence shown here is derived from an EMBL/GenBank/DDBJ whole genome shotgun (WGS) entry which is preliminary data.</text>
</comment>
<comment type="similarity">
    <text evidence="7">Belongs to the endonuclease V family.</text>
</comment>
<feature type="site" description="Interaction with target DNA" evidence="7">
    <location>
        <position position="126"/>
    </location>
</feature>
<evidence type="ECO:0000313" key="10">
    <source>
        <dbReference type="Proteomes" id="UP001596201"/>
    </source>
</evidence>
<feature type="region of interest" description="Disordered" evidence="8">
    <location>
        <begin position="41"/>
        <end position="82"/>
    </location>
</feature>
<comment type="function">
    <text evidence="7">DNA repair enzyme involved in the repair of deaminated bases. Selectively cleaves double-stranded DNA at the second phosphodiester bond 3' to a deoxyinosine leaving behind the intact lesion on the nicked DNA.</text>
</comment>
<organism evidence="9 10">
    <name type="scientific">Salinirubrum litoreum</name>
    <dbReference type="NCBI Taxonomy" id="1126234"/>
    <lineage>
        <taxon>Archaea</taxon>
        <taxon>Methanobacteriati</taxon>
        <taxon>Methanobacteriota</taxon>
        <taxon>Stenosarchaea group</taxon>
        <taxon>Halobacteria</taxon>
        <taxon>Halobacteriales</taxon>
        <taxon>Haloferacaceae</taxon>
        <taxon>Salinirubrum</taxon>
    </lineage>
</organism>
<name>A0ABD5R9G1_9EURY</name>
<accession>A0ABD5R9G1</accession>
<dbReference type="PANTHER" id="PTHR28511">
    <property type="entry name" value="ENDONUCLEASE V"/>
    <property type="match status" value="1"/>
</dbReference>
<evidence type="ECO:0000256" key="6">
    <source>
        <dbReference type="ARBA" id="ARBA00022801"/>
    </source>
</evidence>
<dbReference type="RefSeq" id="WP_227228026.1">
    <property type="nucleotide sequence ID" value="NZ_JAJCVJ010000001.1"/>
</dbReference>
<dbReference type="AlphaFoldDB" id="A0ABD5R9G1"/>
<dbReference type="GO" id="GO:0000287">
    <property type="term" value="F:magnesium ion binding"/>
    <property type="evidence" value="ECO:0007669"/>
    <property type="project" value="UniProtKB-UniRule"/>
</dbReference>
<dbReference type="CDD" id="cd06559">
    <property type="entry name" value="Endonuclease_V"/>
    <property type="match status" value="1"/>
</dbReference>
<evidence type="ECO:0000256" key="7">
    <source>
        <dbReference type="HAMAP-Rule" id="MF_00801"/>
    </source>
</evidence>
<dbReference type="Pfam" id="PF04493">
    <property type="entry name" value="Endonuclease_5"/>
    <property type="match status" value="1"/>
</dbReference>
<dbReference type="Gene3D" id="3.30.2170.10">
    <property type="entry name" value="archaeoglobus fulgidus dsm 4304 superfamily"/>
    <property type="match status" value="1"/>
</dbReference>
<evidence type="ECO:0000256" key="1">
    <source>
        <dbReference type="ARBA" id="ARBA00001835"/>
    </source>
</evidence>
<sequence>MEPVRPEFAPDPDLSRDEMEALQHDVADAAEFTDSFDFAPTDVTANHVPPETVTGVNETLSTGGPDAGDDDTESGGIGAASDSERPLIAGVDQAFLDDHAVSAVVLLRGSTVVDRVYAVTELSTPYIPGLLSFREGGPIIDALSAVERDPDLLVFDGSGRIHYRQAGLATHMGVVFDTPSVGVAKNLLCGTPAESVTDRPAGWRTPIHADADVNADPGTVIGHAYQSRQYDTNRTINPLYVSPGHRVSAETTVELVAAVGGKYKLPEPTRLADAYADEVKRDLSE</sequence>
<evidence type="ECO:0000256" key="2">
    <source>
        <dbReference type="ARBA" id="ARBA00004496"/>
    </source>
</evidence>
<feature type="binding site" evidence="7">
    <location>
        <position position="156"/>
    </location>
    <ligand>
        <name>Mg(2+)</name>
        <dbReference type="ChEBI" id="CHEBI:18420"/>
    </ligand>
</feature>